<reference evidence="1" key="2">
    <citation type="journal article" date="2015" name="Data Brief">
        <title>Shoot transcriptome of the giant reed, Arundo donax.</title>
        <authorList>
            <person name="Barrero R.A."/>
            <person name="Guerrero F.D."/>
            <person name="Moolhuijzen P."/>
            <person name="Goolsby J.A."/>
            <person name="Tidwell J."/>
            <person name="Bellgard S.E."/>
            <person name="Bellgard M.I."/>
        </authorList>
    </citation>
    <scope>NUCLEOTIDE SEQUENCE</scope>
    <source>
        <tissue evidence="1">Shoot tissue taken approximately 20 cm above the soil surface</tissue>
    </source>
</reference>
<proteinExistence type="predicted"/>
<reference evidence="1" key="1">
    <citation type="submission" date="2014-09" db="EMBL/GenBank/DDBJ databases">
        <authorList>
            <person name="Magalhaes I.L.F."/>
            <person name="Oliveira U."/>
            <person name="Santos F.R."/>
            <person name="Vidigal T.H.D.A."/>
            <person name="Brescovit A.D."/>
            <person name="Santos A.J."/>
        </authorList>
    </citation>
    <scope>NUCLEOTIDE SEQUENCE</scope>
    <source>
        <tissue evidence="1">Shoot tissue taken approximately 20 cm above the soil surface</tissue>
    </source>
</reference>
<protein>
    <submittedName>
        <fullName evidence="1">Uncharacterized protein</fullName>
    </submittedName>
</protein>
<dbReference type="AlphaFoldDB" id="A0A0A9FK08"/>
<name>A0A0A9FK08_ARUDO</name>
<sequence>MLSPTEQIKQEQNTYANTEIVTQSYFSVSLKTKNSVCPDSQREYFIPFNARLRNRTAMQQ</sequence>
<evidence type="ECO:0000313" key="1">
    <source>
        <dbReference type="EMBL" id="JAE10481.1"/>
    </source>
</evidence>
<dbReference type="EMBL" id="GBRH01187415">
    <property type="protein sequence ID" value="JAE10481.1"/>
    <property type="molecule type" value="Transcribed_RNA"/>
</dbReference>
<organism evidence="1">
    <name type="scientific">Arundo donax</name>
    <name type="common">Giant reed</name>
    <name type="synonym">Donax arundinaceus</name>
    <dbReference type="NCBI Taxonomy" id="35708"/>
    <lineage>
        <taxon>Eukaryota</taxon>
        <taxon>Viridiplantae</taxon>
        <taxon>Streptophyta</taxon>
        <taxon>Embryophyta</taxon>
        <taxon>Tracheophyta</taxon>
        <taxon>Spermatophyta</taxon>
        <taxon>Magnoliopsida</taxon>
        <taxon>Liliopsida</taxon>
        <taxon>Poales</taxon>
        <taxon>Poaceae</taxon>
        <taxon>PACMAD clade</taxon>
        <taxon>Arundinoideae</taxon>
        <taxon>Arundineae</taxon>
        <taxon>Arundo</taxon>
    </lineage>
</organism>
<accession>A0A0A9FK08</accession>